<accession>A0A3D9KGQ7</accession>
<dbReference type="Gene3D" id="3.40.630.190">
    <property type="entry name" value="LCP protein"/>
    <property type="match status" value="1"/>
</dbReference>
<dbReference type="EMBL" id="QRDZ01000005">
    <property type="protein sequence ID" value="RED85028.1"/>
    <property type="molecule type" value="Genomic_DNA"/>
</dbReference>
<feature type="transmembrane region" description="Helical" evidence="3">
    <location>
        <begin position="12"/>
        <end position="32"/>
    </location>
</feature>
<evidence type="ECO:0000256" key="1">
    <source>
        <dbReference type="ARBA" id="ARBA00006068"/>
    </source>
</evidence>
<evidence type="ECO:0000256" key="2">
    <source>
        <dbReference type="SAM" id="MobiDB-lite"/>
    </source>
</evidence>
<keyword evidence="6" id="KW-1185">Reference proteome</keyword>
<feature type="domain" description="Cell envelope-related transcriptional attenuator" evidence="4">
    <location>
        <begin position="140"/>
        <end position="282"/>
    </location>
</feature>
<evidence type="ECO:0000313" key="6">
    <source>
        <dbReference type="Proteomes" id="UP000256977"/>
    </source>
</evidence>
<comment type="caution">
    <text evidence="5">The sequence shown here is derived from an EMBL/GenBank/DDBJ whole genome shotgun (WGS) entry which is preliminary data.</text>
</comment>
<feature type="region of interest" description="Disordered" evidence="2">
    <location>
        <begin position="62"/>
        <end position="85"/>
    </location>
</feature>
<dbReference type="PANTHER" id="PTHR33392:SF6">
    <property type="entry name" value="POLYISOPRENYL-TEICHOIC ACID--PEPTIDOGLYCAN TEICHOIC ACID TRANSFERASE TAGU"/>
    <property type="match status" value="1"/>
</dbReference>
<name>A0A3D9KGQ7_9BACL</name>
<keyword evidence="3" id="KW-0472">Membrane</keyword>
<protein>
    <submittedName>
        <fullName evidence="5">LytR family transcriptional attenuator</fullName>
    </submittedName>
</protein>
<dbReference type="NCBIfam" id="TIGR00350">
    <property type="entry name" value="lytR_cpsA_psr"/>
    <property type="match status" value="1"/>
</dbReference>
<sequence length="364" mass="40490">MKPKRRRFVRWLGYAMAAVLVIAIGAGGYVWVSAQRTMNAMYEPLPSTKWVDPVFETEDEPEILPTNESAGPEEDIEEPAMEEEGEPPVVPITAIDRNPAEPLKISEEDVARLRSPSTANKEPFTMLLLGVDERPGDRGRSDTMILLTVQPRTGQAIALSIPRDTRVLMPNSGKYDKINHAYAFGGSALSVEAVERAFGVPIAFYMKTNMGGLIDIVDTLGGVDVNNERAFNYEGHSFPKGEQHLNGEEALAYSRMRKEDPQGDFGRTQRQRQILSDAVDRVAGAGTVTKLPKLLSHLSEYVRTNLTSGQMIDLITKYRSTSGNVQIMYLQGQGKMINGIYYYTITAEERRRIQSEMLKGLNSN</sequence>
<reference evidence="5 6" key="1">
    <citation type="submission" date="2018-07" db="EMBL/GenBank/DDBJ databases">
        <title>Genomic Encyclopedia of Type Strains, Phase III (KMG-III): the genomes of soil and plant-associated and newly described type strains.</title>
        <authorList>
            <person name="Whitman W."/>
        </authorList>
    </citation>
    <scope>NUCLEOTIDE SEQUENCE [LARGE SCALE GENOMIC DNA]</scope>
    <source>
        <strain evidence="5 6">CECT 7287</strain>
    </source>
</reference>
<evidence type="ECO:0000259" key="4">
    <source>
        <dbReference type="Pfam" id="PF03816"/>
    </source>
</evidence>
<dbReference type="Pfam" id="PF03816">
    <property type="entry name" value="LytR_cpsA_psr"/>
    <property type="match status" value="1"/>
</dbReference>
<evidence type="ECO:0000313" key="5">
    <source>
        <dbReference type="EMBL" id="RED85028.1"/>
    </source>
</evidence>
<dbReference type="OrthoDB" id="27330at2"/>
<feature type="compositionally biased region" description="Acidic residues" evidence="2">
    <location>
        <begin position="71"/>
        <end position="85"/>
    </location>
</feature>
<evidence type="ECO:0000256" key="3">
    <source>
        <dbReference type="SAM" id="Phobius"/>
    </source>
</evidence>
<dbReference type="RefSeq" id="WP_116060049.1">
    <property type="nucleotide sequence ID" value="NZ_QRDZ01000005.1"/>
</dbReference>
<dbReference type="InterPro" id="IPR004474">
    <property type="entry name" value="LytR_CpsA_psr"/>
</dbReference>
<gene>
    <name evidence="5" type="ORF">DFP98_10532</name>
</gene>
<dbReference type="AlphaFoldDB" id="A0A3D9KGQ7"/>
<dbReference type="InterPro" id="IPR050922">
    <property type="entry name" value="LytR/CpsA/Psr_CW_biosynth"/>
</dbReference>
<organism evidence="5 6">
    <name type="scientific">Cohnella phaseoli</name>
    <dbReference type="NCBI Taxonomy" id="456490"/>
    <lineage>
        <taxon>Bacteria</taxon>
        <taxon>Bacillati</taxon>
        <taxon>Bacillota</taxon>
        <taxon>Bacilli</taxon>
        <taxon>Bacillales</taxon>
        <taxon>Paenibacillaceae</taxon>
        <taxon>Cohnella</taxon>
    </lineage>
</organism>
<proteinExistence type="inferred from homology"/>
<dbReference type="PANTHER" id="PTHR33392">
    <property type="entry name" value="POLYISOPRENYL-TEICHOIC ACID--PEPTIDOGLYCAN TEICHOIC ACID TRANSFERASE TAGU"/>
    <property type="match status" value="1"/>
</dbReference>
<keyword evidence="3" id="KW-0812">Transmembrane</keyword>
<keyword evidence="3" id="KW-1133">Transmembrane helix</keyword>
<dbReference type="Proteomes" id="UP000256977">
    <property type="component" value="Unassembled WGS sequence"/>
</dbReference>
<comment type="similarity">
    <text evidence="1">Belongs to the LytR/CpsA/Psr (LCP) family.</text>
</comment>